<dbReference type="Proteomes" id="UP000234585">
    <property type="component" value="Unassembled WGS sequence"/>
</dbReference>
<dbReference type="EMBL" id="KZ559153">
    <property type="protein sequence ID" value="PLB36293.1"/>
    <property type="molecule type" value="Genomic_DNA"/>
</dbReference>
<sequence>MGRMRRLWSLVAGKPQEQQTKQSPDPQSKSRVASPTAEPKTPATSVLVVGAGSTGLALAQGLKQSGISCVVVEKHDSFDAQPRDWNMGLHWGVEPLRSLMTDEMWSHIQSAQVDPSEPPPDYDSLKFLNAQTGECMAAIPVQSFYRLRRRKLRGLLAQGLDIQYGKRLRTLTFSDDGKLATALFDDNTSITASLVVGTDGARSTVRQELLGPNSGRIRQLPYCATFVQARFTAEQALFLRGFHPMYLAGIHPAGHFAFFGMHDVEDPDKPETWTFFFYISWQSTLEEQEATAGWNNAQRLQQVKEFSKCFTNPWRSAFEWVPDDQQVWYMGLTEFNPCVSGHRWDNHGGRVTLAGDAAHAMTYQRGQGLNHSITDAAKLVEATHQLLTGKSTPTDAITMYEDEMIARAGGEVSLSTVNTEMVHDWQKVLQSPVLTAGVTKRSVDPST</sequence>
<protein>
    <submittedName>
        <fullName evidence="8">FAD binding domain-containing protein</fullName>
    </submittedName>
</protein>
<dbReference type="PANTHER" id="PTHR47178">
    <property type="entry name" value="MONOOXYGENASE, FAD-BINDING"/>
    <property type="match status" value="1"/>
</dbReference>
<evidence type="ECO:0000256" key="2">
    <source>
        <dbReference type="ARBA" id="ARBA00022630"/>
    </source>
</evidence>
<dbReference type="GO" id="GO:0071949">
    <property type="term" value="F:FAD binding"/>
    <property type="evidence" value="ECO:0007669"/>
    <property type="project" value="InterPro"/>
</dbReference>
<evidence type="ECO:0000313" key="8">
    <source>
        <dbReference type="EMBL" id="PLB36293.1"/>
    </source>
</evidence>
<dbReference type="RefSeq" id="XP_024670305.1">
    <property type="nucleotide sequence ID" value="XM_024819241.1"/>
</dbReference>
<feature type="region of interest" description="Disordered" evidence="6">
    <location>
        <begin position="1"/>
        <end position="44"/>
    </location>
</feature>
<feature type="compositionally biased region" description="Polar residues" evidence="6">
    <location>
        <begin position="16"/>
        <end position="33"/>
    </location>
</feature>
<dbReference type="InterPro" id="IPR002938">
    <property type="entry name" value="FAD-bd"/>
</dbReference>
<keyword evidence="5" id="KW-0503">Monooxygenase</keyword>
<comment type="cofactor">
    <cofactor evidence="1">
        <name>FAD</name>
        <dbReference type="ChEBI" id="CHEBI:57692"/>
    </cofactor>
</comment>
<evidence type="ECO:0000259" key="7">
    <source>
        <dbReference type="Pfam" id="PF01494"/>
    </source>
</evidence>
<dbReference type="InterPro" id="IPR036188">
    <property type="entry name" value="FAD/NAD-bd_sf"/>
</dbReference>
<evidence type="ECO:0000256" key="1">
    <source>
        <dbReference type="ARBA" id="ARBA00001974"/>
    </source>
</evidence>
<proteinExistence type="predicted"/>
<dbReference type="AlphaFoldDB" id="A0A2I2F6N9"/>
<evidence type="ECO:0000256" key="4">
    <source>
        <dbReference type="ARBA" id="ARBA00023002"/>
    </source>
</evidence>
<dbReference type="OrthoDB" id="47494at2759"/>
<evidence type="ECO:0000256" key="6">
    <source>
        <dbReference type="SAM" id="MobiDB-lite"/>
    </source>
</evidence>
<organism evidence="8 9">
    <name type="scientific">Aspergillus candidus</name>
    <dbReference type="NCBI Taxonomy" id="41067"/>
    <lineage>
        <taxon>Eukaryota</taxon>
        <taxon>Fungi</taxon>
        <taxon>Dikarya</taxon>
        <taxon>Ascomycota</taxon>
        <taxon>Pezizomycotina</taxon>
        <taxon>Eurotiomycetes</taxon>
        <taxon>Eurotiomycetidae</taxon>
        <taxon>Eurotiales</taxon>
        <taxon>Aspergillaceae</taxon>
        <taxon>Aspergillus</taxon>
        <taxon>Aspergillus subgen. Circumdati</taxon>
    </lineage>
</organism>
<evidence type="ECO:0000256" key="3">
    <source>
        <dbReference type="ARBA" id="ARBA00022827"/>
    </source>
</evidence>
<dbReference type="PRINTS" id="PR00420">
    <property type="entry name" value="RNGMNOXGNASE"/>
</dbReference>
<dbReference type="GO" id="GO:0004497">
    <property type="term" value="F:monooxygenase activity"/>
    <property type="evidence" value="ECO:0007669"/>
    <property type="project" value="UniProtKB-KW"/>
</dbReference>
<dbReference type="Gene3D" id="3.50.50.60">
    <property type="entry name" value="FAD/NAD(P)-binding domain"/>
    <property type="match status" value="1"/>
</dbReference>
<keyword evidence="3" id="KW-0274">FAD</keyword>
<reference evidence="8 9" key="1">
    <citation type="submission" date="2017-12" db="EMBL/GenBank/DDBJ databases">
        <authorList>
            <consortium name="DOE Joint Genome Institute"/>
            <person name="Haridas S."/>
            <person name="Kjaerbolling I."/>
            <person name="Vesth T.C."/>
            <person name="Frisvad J.C."/>
            <person name="Nybo J.L."/>
            <person name="Theobald S."/>
            <person name="Kuo A."/>
            <person name="Bowyer P."/>
            <person name="Matsuda Y."/>
            <person name="Mondo S."/>
            <person name="Lyhne E.K."/>
            <person name="Kogle M.E."/>
            <person name="Clum A."/>
            <person name="Lipzen A."/>
            <person name="Salamov A."/>
            <person name="Ngan C.Y."/>
            <person name="Daum C."/>
            <person name="Chiniquy J."/>
            <person name="Barry K."/>
            <person name="LaButti K."/>
            <person name="Simmons B.A."/>
            <person name="Magnuson J.K."/>
            <person name="Mortensen U.H."/>
            <person name="Larsen T.O."/>
            <person name="Grigoriev I.V."/>
            <person name="Baker S.E."/>
            <person name="Andersen M.R."/>
            <person name="Nordberg H.P."/>
            <person name="Cantor M.N."/>
            <person name="Hua S.X."/>
        </authorList>
    </citation>
    <scope>NUCLEOTIDE SEQUENCE [LARGE SCALE GENOMIC DNA]</scope>
    <source>
        <strain evidence="8 9">CBS 102.13</strain>
    </source>
</reference>
<keyword evidence="2" id="KW-0285">Flavoprotein</keyword>
<keyword evidence="9" id="KW-1185">Reference proteome</keyword>
<keyword evidence="4" id="KW-0560">Oxidoreductase</keyword>
<dbReference type="PANTHER" id="PTHR47178:SF3">
    <property type="entry name" value="FAD-BINDING DOMAIN-CONTAINING PROTEIN"/>
    <property type="match status" value="1"/>
</dbReference>
<evidence type="ECO:0000256" key="5">
    <source>
        <dbReference type="ARBA" id="ARBA00023033"/>
    </source>
</evidence>
<accession>A0A2I2F6N9</accession>
<name>A0A2I2F6N9_ASPCN</name>
<dbReference type="STRING" id="41067.A0A2I2F6N9"/>
<gene>
    <name evidence="8" type="ORF">BDW47DRAFT_52722</name>
</gene>
<feature type="domain" description="FAD-binding" evidence="7">
    <location>
        <begin position="44"/>
        <end position="406"/>
    </location>
</feature>
<dbReference type="SUPFAM" id="SSF51905">
    <property type="entry name" value="FAD/NAD(P)-binding domain"/>
    <property type="match status" value="1"/>
</dbReference>
<dbReference type="GeneID" id="36526401"/>
<evidence type="ECO:0000313" key="9">
    <source>
        <dbReference type="Proteomes" id="UP000234585"/>
    </source>
</evidence>
<dbReference type="Pfam" id="PF01494">
    <property type="entry name" value="FAD_binding_3"/>
    <property type="match status" value="1"/>
</dbReference>